<dbReference type="OrthoDB" id="3641178at2759"/>
<dbReference type="AlphaFoldDB" id="A0A9W9M855"/>
<dbReference type="RefSeq" id="XP_058303567.1">
    <property type="nucleotide sequence ID" value="XM_058456668.1"/>
</dbReference>
<feature type="region of interest" description="Disordered" evidence="1">
    <location>
        <begin position="299"/>
        <end position="321"/>
    </location>
</feature>
<dbReference type="Proteomes" id="UP001150904">
    <property type="component" value="Unassembled WGS sequence"/>
</dbReference>
<feature type="region of interest" description="Disordered" evidence="1">
    <location>
        <begin position="397"/>
        <end position="419"/>
    </location>
</feature>
<reference evidence="2" key="2">
    <citation type="journal article" date="2023" name="IMA Fungus">
        <title>Comparative genomic study of the Penicillium genus elucidates a diverse pangenome and 15 lateral gene transfer events.</title>
        <authorList>
            <person name="Petersen C."/>
            <person name="Sorensen T."/>
            <person name="Nielsen M.R."/>
            <person name="Sondergaard T.E."/>
            <person name="Sorensen J.L."/>
            <person name="Fitzpatrick D.A."/>
            <person name="Frisvad J.C."/>
            <person name="Nielsen K.L."/>
        </authorList>
    </citation>
    <scope>NUCLEOTIDE SEQUENCE</scope>
    <source>
        <strain evidence="2">IBT 15544</strain>
    </source>
</reference>
<gene>
    <name evidence="2" type="ORF">N7498_009612</name>
</gene>
<reference evidence="2" key="1">
    <citation type="submission" date="2022-12" db="EMBL/GenBank/DDBJ databases">
        <authorList>
            <person name="Petersen C."/>
        </authorList>
    </citation>
    <scope>NUCLEOTIDE SEQUENCE</scope>
    <source>
        <strain evidence="2">IBT 15544</strain>
    </source>
</reference>
<keyword evidence="3" id="KW-1185">Reference proteome</keyword>
<dbReference type="GeneID" id="83183969"/>
<name>A0A9W9M855_9EURO</name>
<feature type="compositionally biased region" description="Low complexity" evidence="1">
    <location>
        <begin position="299"/>
        <end position="313"/>
    </location>
</feature>
<dbReference type="EMBL" id="JAPQKR010000016">
    <property type="protein sequence ID" value="KAJ5190627.1"/>
    <property type="molecule type" value="Genomic_DNA"/>
</dbReference>
<organism evidence="2 3">
    <name type="scientific">Penicillium cinerascens</name>
    <dbReference type="NCBI Taxonomy" id="70096"/>
    <lineage>
        <taxon>Eukaryota</taxon>
        <taxon>Fungi</taxon>
        <taxon>Dikarya</taxon>
        <taxon>Ascomycota</taxon>
        <taxon>Pezizomycotina</taxon>
        <taxon>Eurotiomycetes</taxon>
        <taxon>Eurotiomycetidae</taxon>
        <taxon>Eurotiales</taxon>
        <taxon>Aspergillaceae</taxon>
        <taxon>Penicillium</taxon>
    </lineage>
</organism>
<feature type="region of interest" description="Disordered" evidence="1">
    <location>
        <begin position="209"/>
        <end position="236"/>
    </location>
</feature>
<comment type="caution">
    <text evidence="2">The sequence shown here is derived from an EMBL/GenBank/DDBJ whole genome shotgun (WGS) entry which is preliminary data.</text>
</comment>
<evidence type="ECO:0000313" key="3">
    <source>
        <dbReference type="Proteomes" id="UP001150904"/>
    </source>
</evidence>
<feature type="compositionally biased region" description="Basic and acidic residues" evidence="1">
    <location>
        <begin position="401"/>
        <end position="413"/>
    </location>
</feature>
<protein>
    <submittedName>
        <fullName evidence="2">Uncharacterized protein</fullName>
    </submittedName>
</protein>
<sequence>MFGGFSSKFGPVSFAPPSTPTAPQTIREWKTALNGVKSLYLQRQYKQCAARCADLLMVAKEPIEPVCKTFLCFYAAISYEFLGRAAHLYSHNKVSLLHQALDSFLDCGATLPMLISLPKLPSDLDSPEFSSYLTPPETPQYTPNDFLIWVDTPEQASPERPALIRSMTHMIDLSLSNLDDDPFVSDSGSEHATSFILTLPKHRAAPKHAIDRENINMSPPKTPRKSNDPTKDYRLTPSPLRIHKAARTKAWAVIYEDDDGDDEVDFSPRPKPLPLQTTSASKLNIKALTTSAITTTPLLTDSSSPCKFSTPSSIYSRDPDGHKEVDGTITPAHAARIVRFNRGVEFLRGQISTNIIEIQQHVDQVKDIQRARRARQMQRATSFWSFRPITDDMGEEDIGEKEEQQQEDQKPEPEPSMDQFGNILYKETKQQRIVRLRADGWSTVGVRSPNSTWKGARYYQEFCNMVLTELSLDN</sequence>
<accession>A0A9W9M855</accession>
<proteinExistence type="predicted"/>
<evidence type="ECO:0000256" key="1">
    <source>
        <dbReference type="SAM" id="MobiDB-lite"/>
    </source>
</evidence>
<evidence type="ECO:0000313" key="2">
    <source>
        <dbReference type="EMBL" id="KAJ5190627.1"/>
    </source>
</evidence>
<feature type="compositionally biased region" description="Basic and acidic residues" evidence="1">
    <location>
        <begin position="225"/>
        <end position="234"/>
    </location>
</feature>